<dbReference type="GO" id="GO:0015344">
    <property type="term" value="F:siderophore uptake transmembrane transporter activity"/>
    <property type="evidence" value="ECO:0007669"/>
    <property type="project" value="TreeGrafter"/>
</dbReference>
<keyword evidence="4 9" id="KW-0812">Transmembrane</keyword>
<evidence type="ECO:0000259" key="12">
    <source>
        <dbReference type="Pfam" id="PF00593"/>
    </source>
</evidence>
<evidence type="ECO:0000256" key="1">
    <source>
        <dbReference type="ARBA" id="ARBA00004571"/>
    </source>
</evidence>
<dbReference type="Gene3D" id="2.170.130.10">
    <property type="entry name" value="TonB-dependent receptor, plug domain"/>
    <property type="match status" value="1"/>
</dbReference>
<dbReference type="Proteomes" id="UP000077748">
    <property type="component" value="Chromosome"/>
</dbReference>
<keyword evidence="7 9" id="KW-0472">Membrane</keyword>
<dbReference type="Pfam" id="PF00593">
    <property type="entry name" value="TonB_dep_Rec_b-barrel"/>
    <property type="match status" value="1"/>
</dbReference>
<dbReference type="EMBL" id="CP015878">
    <property type="protein sequence ID" value="ANI16150.1"/>
    <property type="molecule type" value="Genomic_DNA"/>
</dbReference>
<comment type="similarity">
    <text evidence="9 11">Belongs to the TonB-dependent receptor family.</text>
</comment>
<keyword evidence="3 9" id="KW-1134">Transmembrane beta strand</keyword>
<evidence type="ECO:0000259" key="13">
    <source>
        <dbReference type="Pfam" id="PF07715"/>
    </source>
</evidence>
<evidence type="ECO:0000313" key="14">
    <source>
        <dbReference type="EMBL" id="ANI16150.1"/>
    </source>
</evidence>
<proteinExistence type="inferred from homology"/>
<dbReference type="PANTHER" id="PTHR30069:SF28">
    <property type="entry name" value="TONB-DEPENDENT RECEPTOR YNCD-RELATED"/>
    <property type="match status" value="1"/>
</dbReference>
<dbReference type="Pfam" id="PF07715">
    <property type="entry name" value="Plug"/>
    <property type="match status" value="1"/>
</dbReference>
<evidence type="ECO:0000256" key="3">
    <source>
        <dbReference type="ARBA" id="ARBA00022452"/>
    </source>
</evidence>
<dbReference type="PANTHER" id="PTHR30069">
    <property type="entry name" value="TONB-DEPENDENT OUTER MEMBRANE RECEPTOR"/>
    <property type="match status" value="1"/>
</dbReference>
<feature type="domain" description="TonB-dependent receptor-like beta-barrel" evidence="12">
    <location>
        <begin position="258"/>
        <end position="666"/>
    </location>
</feature>
<evidence type="ECO:0000256" key="9">
    <source>
        <dbReference type="PROSITE-ProRule" id="PRU01360"/>
    </source>
</evidence>
<sequence length="704" mass="77484">MSRCPSPKRHFPSKPSLPLLALGLLPLVVAAEDRLELEPMQISEKSLAPVSQSAQAERQRLARVPGGTNLAEPQQETRLATLRDALDYQPGLVIQDFFGGTDQPRLNIRGSGIQSNPVNRGVLLLQDGLPLNEADGSFIIGLLEPRNASWISARRGANAGSPGATALGGELEFNSLTGADEAGRVRLEAGSFGRQGLQAAAGLDEGRYDGRVSVSHDEYDGYRHHSASHRTIMQSNFGLDLGNGVQNRSYLSYSDLTFEIPNVITKARLKDDPRSVLGDGNTPQDRLLNVYQRDPHRDTQQLRLANRTQWSGAGWQQSFGVYGQNTQDDFTDPLSHTLTDSDTLGAQWLLEGEQRLFGYRLGASWSYSDMTRELYANNPQNGSRMQRFGNFDLTASNLDLLLGLDWNLAADWTLVTEVKWSDVSRDADSRDGAGHLDQGWNFATPKIGLNWTPSPDLRWYANISRSHEAPTFWEIVSAEVSPAAPAAAQAQLVDLDVQRATTYEIGGAGRIARTDWSLTLYQSDVEDELISTSDAYGVKVGTYNYGSRTRHRGVEAGLNGLLPTASSIGGDLAYRVAWTFSDFRFRGGEFQGNRIAGVPRQLWSAELLYRRGPWSVGPNLRWLPQDTPTDHANTRNNYQDAYALWGLKAAYKAREGLSVYVQGDNLADKTYASSYVIRNRADASQPTFLSGNGRSLTVGAEYAF</sequence>
<keyword evidence="8 9" id="KW-0998">Cell outer membrane</keyword>
<protein>
    <submittedName>
        <fullName evidence="14">TonB-dependent receptor</fullName>
    </submittedName>
</protein>
<accession>A0A1A9KG94</accession>
<dbReference type="InterPro" id="IPR000531">
    <property type="entry name" value="Beta-barrel_TonB"/>
</dbReference>
<dbReference type="InterPro" id="IPR012910">
    <property type="entry name" value="Plug_dom"/>
</dbReference>
<evidence type="ECO:0000256" key="5">
    <source>
        <dbReference type="ARBA" id="ARBA00022729"/>
    </source>
</evidence>
<dbReference type="PROSITE" id="PS52016">
    <property type="entry name" value="TONB_DEPENDENT_REC_3"/>
    <property type="match status" value="1"/>
</dbReference>
<keyword evidence="14" id="KW-0675">Receptor</keyword>
<comment type="subcellular location">
    <subcellularLocation>
        <location evidence="1 9">Cell outer membrane</location>
        <topology evidence="1 9">Multi-pass membrane protein</topology>
    </subcellularLocation>
</comment>
<dbReference type="InterPro" id="IPR039426">
    <property type="entry name" value="TonB-dep_rcpt-like"/>
</dbReference>
<evidence type="ECO:0000256" key="7">
    <source>
        <dbReference type="ARBA" id="ARBA00023136"/>
    </source>
</evidence>
<dbReference type="PROSITE" id="PS01156">
    <property type="entry name" value="TONB_DEPENDENT_REC_2"/>
    <property type="match status" value="1"/>
</dbReference>
<dbReference type="InterPro" id="IPR010917">
    <property type="entry name" value="TonB_rcpt_CS"/>
</dbReference>
<evidence type="ECO:0000256" key="4">
    <source>
        <dbReference type="ARBA" id="ARBA00022692"/>
    </source>
</evidence>
<dbReference type="SUPFAM" id="SSF56935">
    <property type="entry name" value="Porins"/>
    <property type="match status" value="1"/>
</dbReference>
<dbReference type="InterPro" id="IPR036942">
    <property type="entry name" value="Beta-barrel_TonB_sf"/>
</dbReference>
<keyword evidence="5" id="KW-0732">Signal</keyword>
<evidence type="ECO:0000256" key="6">
    <source>
        <dbReference type="ARBA" id="ARBA00023077"/>
    </source>
</evidence>
<dbReference type="AlphaFoldDB" id="A0A1A9KG94"/>
<feature type="short sequence motif" description="TonB C-terminal box" evidence="10">
    <location>
        <begin position="687"/>
        <end position="704"/>
    </location>
</feature>
<dbReference type="RefSeq" id="WP_064583691.1">
    <property type="nucleotide sequence ID" value="NZ_CP015878.1"/>
</dbReference>
<evidence type="ECO:0000313" key="15">
    <source>
        <dbReference type="Proteomes" id="UP000077748"/>
    </source>
</evidence>
<feature type="domain" description="TonB-dependent receptor plug" evidence="13">
    <location>
        <begin position="77"/>
        <end position="169"/>
    </location>
</feature>
<dbReference type="Gene3D" id="2.40.170.20">
    <property type="entry name" value="TonB-dependent receptor, beta-barrel domain"/>
    <property type="match status" value="1"/>
</dbReference>
<keyword evidence="6 11" id="KW-0798">TonB box</keyword>
<reference evidence="14 15" key="1">
    <citation type="submission" date="2016-05" db="EMBL/GenBank/DDBJ databases">
        <title>Genome Sequence of Pseudomonas citronellolis Strain SJTE-3, an Estrogens and Persistent Organic Pollutants degradation strain.</title>
        <authorList>
            <person name="Liang R."/>
        </authorList>
    </citation>
    <scope>NUCLEOTIDE SEQUENCE [LARGE SCALE GENOMIC DNA]</scope>
    <source>
        <strain evidence="14 15">SJTE-3</strain>
    </source>
</reference>
<gene>
    <name evidence="14" type="ORF">A9C11_20135</name>
</gene>
<dbReference type="InterPro" id="IPR037066">
    <property type="entry name" value="Plug_dom_sf"/>
</dbReference>
<evidence type="ECO:0000256" key="2">
    <source>
        <dbReference type="ARBA" id="ARBA00022448"/>
    </source>
</evidence>
<organism evidence="14 15">
    <name type="scientific">Pseudomonas citronellolis</name>
    <dbReference type="NCBI Taxonomy" id="53408"/>
    <lineage>
        <taxon>Bacteria</taxon>
        <taxon>Pseudomonadati</taxon>
        <taxon>Pseudomonadota</taxon>
        <taxon>Gammaproteobacteria</taxon>
        <taxon>Pseudomonadales</taxon>
        <taxon>Pseudomonadaceae</taxon>
        <taxon>Pseudomonas</taxon>
    </lineage>
</organism>
<name>A0A1A9KG94_9PSED</name>
<evidence type="ECO:0000256" key="11">
    <source>
        <dbReference type="RuleBase" id="RU003357"/>
    </source>
</evidence>
<keyword evidence="2 9" id="KW-0813">Transport</keyword>
<dbReference type="GO" id="GO:0009279">
    <property type="term" value="C:cell outer membrane"/>
    <property type="evidence" value="ECO:0007669"/>
    <property type="project" value="UniProtKB-SubCell"/>
</dbReference>
<evidence type="ECO:0000256" key="10">
    <source>
        <dbReference type="PROSITE-ProRule" id="PRU10144"/>
    </source>
</evidence>
<dbReference type="GO" id="GO:0044718">
    <property type="term" value="P:siderophore transmembrane transport"/>
    <property type="evidence" value="ECO:0007669"/>
    <property type="project" value="TreeGrafter"/>
</dbReference>
<evidence type="ECO:0000256" key="8">
    <source>
        <dbReference type="ARBA" id="ARBA00023237"/>
    </source>
</evidence>